<dbReference type="EMBL" id="KZ293797">
    <property type="protein sequence ID" value="PBK79226.1"/>
    <property type="molecule type" value="Genomic_DNA"/>
</dbReference>
<accession>A0A2H3CV98</accession>
<dbReference type="InParanoid" id="A0A2H3CV98"/>
<reference evidence="1" key="2">
    <citation type="journal article" date="2017" name="Nat. Ecol. Evol.">
        <title>Lineage-specific genetic innovations streamline the genomes of Armillaria species to pathogenesis.</title>
        <authorList>
            <consortium name="DOE Joint Genome Institute"/>
            <person name="Sipos G."/>
            <person name="Prasanna A.N."/>
            <person name="Walter M.C."/>
            <person name="O'Connor E."/>
            <person name="Balint B."/>
            <person name="Krizsan K."/>
            <person name="Kiss B."/>
            <person name="Hess J."/>
            <person name="Varga T."/>
            <person name="Slot J."/>
            <person name="Riley R."/>
            <person name="Boka B."/>
            <person name="Rigling D."/>
            <person name="Barry K."/>
            <person name="Lee J."/>
            <person name="Mihaltcheva S."/>
            <person name="LaButti K."/>
            <person name="Lipzen A."/>
            <person name="Waldron R."/>
            <person name="Moloney N.M."/>
            <person name="Sperisen C."/>
            <person name="Kredics L."/>
            <person name="Vagvolgyi C."/>
            <person name="Patrignani A."/>
            <person name="Fitzpatrick D."/>
            <person name="Nagy I."/>
            <person name="Doyle S."/>
            <person name="Anderson J."/>
            <person name="Grigoriev I.V."/>
            <person name="Guldener U."/>
            <person name="Munsterkotter M."/>
            <person name="Nagy L.G."/>
        </authorList>
    </citation>
    <scope>NUCLEOTIDE SEQUENCE [LARGE SCALE GENOMIC DNA]</scope>
    <source>
        <strain evidence="1">Ar21-2</strain>
    </source>
</reference>
<protein>
    <submittedName>
        <fullName evidence="1">Uncharacterized protein</fullName>
    </submittedName>
</protein>
<evidence type="ECO:0000313" key="2">
    <source>
        <dbReference type="EMBL" id="PBK79523.1"/>
    </source>
</evidence>
<dbReference type="Proteomes" id="UP000217790">
    <property type="component" value="Unassembled WGS sequence"/>
</dbReference>
<evidence type="ECO:0000313" key="1">
    <source>
        <dbReference type="EMBL" id="PBK79226.1"/>
    </source>
</evidence>
<sequence>MGGGVRHDSDSVMVYIDLMTTINLKFQARSSAEYKYLAAGTVIKRFKPVTASAVVLLVQRPLDNGQIMLKLRDRRLG</sequence>
<proteinExistence type="predicted"/>
<reference evidence="3" key="1">
    <citation type="journal article" date="2017" name="Nat. Ecol. Evol.">
        <title>Genome expansion and lineage-specific genetic innovations in the forest pathogenic fungi Armillaria.</title>
        <authorList>
            <person name="Sipos G."/>
            <person name="Prasanna A.N."/>
            <person name="Walter M.C."/>
            <person name="O'Connor E."/>
            <person name="Balint B."/>
            <person name="Krizsan K."/>
            <person name="Kiss B."/>
            <person name="Hess J."/>
            <person name="Varga T."/>
            <person name="Slot J."/>
            <person name="Riley R."/>
            <person name="Boka B."/>
            <person name="Rigling D."/>
            <person name="Barry K."/>
            <person name="Lee J."/>
            <person name="Mihaltcheva S."/>
            <person name="LaButti K."/>
            <person name="Lipzen A."/>
            <person name="Waldron R."/>
            <person name="Moloney N.M."/>
            <person name="Sperisen C."/>
            <person name="Kredics L."/>
            <person name="Vagvoelgyi C."/>
            <person name="Patrignani A."/>
            <person name="Fitzpatrick D."/>
            <person name="Nagy I."/>
            <person name="Doyle S."/>
            <person name="Anderson J.B."/>
            <person name="Grigoriev I.V."/>
            <person name="Gueldener U."/>
            <person name="Muensterkoetter M."/>
            <person name="Nagy L.G."/>
        </authorList>
    </citation>
    <scope>NUCLEOTIDE SEQUENCE [LARGE SCALE GENOMIC DNA]</scope>
    <source>
        <strain evidence="3">Ar21-2</strain>
    </source>
</reference>
<evidence type="ECO:0000313" key="3">
    <source>
        <dbReference type="Proteomes" id="UP000217790"/>
    </source>
</evidence>
<organism evidence="1 3">
    <name type="scientific">Armillaria gallica</name>
    <name type="common">Bulbous honey fungus</name>
    <name type="synonym">Armillaria bulbosa</name>
    <dbReference type="NCBI Taxonomy" id="47427"/>
    <lineage>
        <taxon>Eukaryota</taxon>
        <taxon>Fungi</taxon>
        <taxon>Dikarya</taxon>
        <taxon>Basidiomycota</taxon>
        <taxon>Agaricomycotina</taxon>
        <taxon>Agaricomycetes</taxon>
        <taxon>Agaricomycetidae</taxon>
        <taxon>Agaricales</taxon>
        <taxon>Marasmiineae</taxon>
        <taxon>Physalacriaceae</taxon>
        <taxon>Armillaria</taxon>
    </lineage>
</organism>
<name>A0A2H3CV98_ARMGA</name>
<keyword evidence="3" id="KW-1185">Reference proteome</keyword>
<dbReference type="AlphaFoldDB" id="A0A2H3CV98"/>
<gene>
    <name evidence="2" type="ORF">ARMGADRAFT_1069396</name>
    <name evidence="1" type="ORF">ARMGADRAFT_1069503</name>
</gene>
<dbReference type="EMBL" id="KZ293772">
    <property type="protein sequence ID" value="PBK79523.1"/>
    <property type="molecule type" value="Genomic_DNA"/>
</dbReference>